<reference evidence="1" key="1">
    <citation type="submission" date="2023-08" db="EMBL/GenBank/DDBJ databases">
        <title>Chromosome-level Genome Assembly of mud carp (Cirrhinus molitorella).</title>
        <authorList>
            <person name="Liu H."/>
        </authorList>
    </citation>
    <scope>NUCLEOTIDE SEQUENCE</scope>
    <source>
        <strain evidence="1">Prfri</strain>
        <tissue evidence="1">Muscle</tissue>
    </source>
</reference>
<dbReference type="AlphaFoldDB" id="A0AA88QPJ1"/>
<protein>
    <submittedName>
        <fullName evidence="1">Uncharacterized protein</fullName>
    </submittedName>
</protein>
<sequence length="71" mass="7813">MRTLWMKGRTSPSSLLSNPMLRPLRNTLLVVVFSAGGGCRGYMLKGTDKIISACWPAQHYGTLHVSCPSVY</sequence>
<gene>
    <name evidence="1" type="ORF">Q8A67_000818</name>
</gene>
<accession>A0AA88QPJ1</accession>
<name>A0AA88QPJ1_9TELE</name>
<evidence type="ECO:0000313" key="1">
    <source>
        <dbReference type="EMBL" id="KAK2916444.1"/>
    </source>
</evidence>
<keyword evidence="2" id="KW-1185">Reference proteome</keyword>
<comment type="caution">
    <text evidence="1">The sequence shown here is derived from an EMBL/GenBank/DDBJ whole genome shotgun (WGS) entry which is preliminary data.</text>
</comment>
<dbReference type="EMBL" id="JAUYZG010000001">
    <property type="protein sequence ID" value="KAK2916444.1"/>
    <property type="molecule type" value="Genomic_DNA"/>
</dbReference>
<dbReference type="Proteomes" id="UP001187343">
    <property type="component" value="Unassembled WGS sequence"/>
</dbReference>
<proteinExistence type="predicted"/>
<evidence type="ECO:0000313" key="2">
    <source>
        <dbReference type="Proteomes" id="UP001187343"/>
    </source>
</evidence>
<organism evidence="1 2">
    <name type="scientific">Cirrhinus molitorella</name>
    <name type="common">mud carp</name>
    <dbReference type="NCBI Taxonomy" id="172907"/>
    <lineage>
        <taxon>Eukaryota</taxon>
        <taxon>Metazoa</taxon>
        <taxon>Chordata</taxon>
        <taxon>Craniata</taxon>
        <taxon>Vertebrata</taxon>
        <taxon>Euteleostomi</taxon>
        <taxon>Actinopterygii</taxon>
        <taxon>Neopterygii</taxon>
        <taxon>Teleostei</taxon>
        <taxon>Ostariophysi</taxon>
        <taxon>Cypriniformes</taxon>
        <taxon>Cyprinidae</taxon>
        <taxon>Labeoninae</taxon>
        <taxon>Labeonini</taxon>
        <taxon>Cirrhinus</taxon>
    </lineage>
</organism>